<feature type="domain" description="Mut7-C RNAse" evidence="2">
    <location>
        <begin position="153"/>
        <end position="306"/>
    </location>
</feature>
<evidence type="ECO:0000313" key="3">
    <source>
        <dbReference type="EMBL" id="SPD28288.1"/>
    </source>
</evidence>
<feature type="compositionally biased region" description="Basic residues" evidence="1">
    <location>
        <begin position="110"/>
        <end position="120"/>
    </location>
</feature>
<evidence type="ECO:0000256" key="1">
    <source>
        <dbReference type="SAM" id="MobiDB-lite"/>
    </source>
</evidence>
<dbReference type="InterPro" id="IPR052408">
    <property type="entry name" value="Exonuclease_MUT-7-like"/>
</dbReference>
<feature type="region of interest" description="Disordered" evidence="1">
    <location>
        <begin position="104"/>
        <end position="125"/>
    </location>
</feature>
<dbReference type="AlphaFoldDB" id="A0A2N9IUU9"/>
<dbReference type="InterPro" id="IPR002782">
    <property type="entry name" value="Mut7-C_RNAse_dom"/>
</dbReference>
<dbReference type="PANTHER" id="PTHR47765:SF2">
    <property type="entry name" value="EXONUCLEASE MUT-7 HOMOLOG"/>
    <property type="match status" value="1"/>
</dbReference>
<protein>
    <recommendedName>
        <fullName evidence="2">Mut7-C RNAse domain-containing protein</fullName>
    </recommendedName>
</protein>
<dbReference type="Pfam" id="PF01927">
    <property type="entry name" value="Mut7-C"/>
    <property type="match status" value="1"/>
</dbReference>
<proteinExistence type="predicted"/>
<dbReference type="EMBL" id="OIVN01006226">
    <property type="protein sequence ID" value="SPD28288.1"/>
    <property type="molecule type" value="Genomic_DNA"/>
</dbReference>
<evidence type="ECO:0000259" key="2">
    <source>
        <dbReference type="Pfam" id="PF01927"/>
    </source>
</evidence>
<dbReference type="PANTHER" id="PTHR47765">
    <property type="entry name" value="3'-5' EXONUCLEASE DOMAIN-CONTAINING PROTEIN"/>
    <property type="match status" value="1"/>
</dbReference>
<accession>A0A2N9IUU9</accession>
<gene>
    <name evidence="3" type="ORF">FSB_LOCUS56170</name>
</gene>
<name>A0A2N9IUU9_FAGSY</name>
<organism evidence="3">
    <name type="scientific">Fagus sylvatica</name>
    <name type="common">Beechnut</name>
    <dbReference type="NCBI Taxonomy" id="28930"/>
    <lineage>
        <taxon>Eukaryota</taxon>
        <taxon>Viridiplantae</taxon>
        <taxon>Streptophyta</taxon>
        <taxon>Embryophyta</taxon>
        <taxon>Tracheophyta</taxon>
        <taxon>Spermatophyta</taxon>
        <taxon>Magnoliopsida</taxon>
        <taxon>eudicotyledons</taxon>
        <taxon>Gunneridae</taxon>
        <taxon>Pentapetalae</taxon>
        <taxon>rosids</taxon>
        <taxon>fabids</taxon>
        <taxon>Fagales</taxon>
        <taxon>Fagaceae</taxon>
        <taxon>Fagus</taxon>
    </lineage>
</organism>
<sequence length="317" mass="36116">MPLDYPTIGSGKWGNDFHNINEPDPNVNLGLKEVLEKPDMSSKIVRIKFNEALDIVRATASDCPQTIVTVEGMRSRSTCRNTMPIDESLLKVVKKYGDKILLKESDKKPKASKKKGKKRSSVAENCKENRLENLDGWQGPPPWDLSLGGDGCPKFLCDVMVEGLAKHLRCVGIDAAIPNSKKPESRELIEQALKEKRVLLTRDAKLLRHEYLLKNQIYRVNSLLKNAQLLEVIETFQLIISEDRLMSRCTKCNGMFIQKPLTTEEAVEAAKGFQRIPNCLFDKNLEFWQCMDCQLYWEGTQYHNAVLKFIDVCKLNE</sequence>
<reference evidence="3" key="1">
    <citation type="submission" date="2018-02" db="EMBL/GenBank/DDBJ databases">
        <authorList>
            <person name="Cohen D.B."/>
            <person name="Kent A.D."/>
        </authorList>
    </citation>
    <scope>NUCLEOTIDE SEQUENCE</scope>
</reference>